<gene>
    <name evidence="4" type="ORF">IPJ27_09080</name>
</gene>
<feature type="compositionally biased region" description="Polar residues" evidence="3">
    <location>
        <begin position="912"/>
        <end position="923"/>
    </location>
</feature>
<keyword evidence="2" id="KW-0964">Secreted</keyword>
<dbReference type="GO" id="GO:0005509">
    <property type="term" value="F:calcium ion binding"/>
    <property type="evidence" value="ECO:0007669"/>
    <property type="project" value="InterPro"/>
</dbReference>
<feature type="compositionally biased region" description="Polar residues" evidence="3">
    <location>
        <begin position="1"/>
        <end position="14"/>
    </location>
</feature>
<reference evidence="4 5" key="1">
    <citation type="submission" date="2020-10" db="EMBL/GenBank/DDBJ databases">
        <title>Connecting structure to function with the recovery of over 1000 high-quality activated sludge metagenome-assembled genomes encoding full-length rRNA genes using long-read sequencing.</title>
        <authorList>
            <person name="Singleton C.M."/>
            <person name="Petriglieri F."/>
            <person name="Kristensen J.M."/>
            <person name="Kirkegaard R.H."/>
            <person name="Michaelsen T.Y."/>
            <person name="Andersen M.H."/>
            <person name="Karst S.M."/>
            <person name="Dueholm M.S."/>
            <person name="Nielsen P.H."/>
            <person name="Albertsen M."/>
        </authorList>
    </citation>
    <scope>NUCLEOTIDE SEQUENCE [LARGE SCALE GENOMIC DNA]</scope>
    <source>
        <strain evidence="4">EsbW_18-Q3-R4-48_BATAC.285</strain>
    </source>
</reference>
<dbReference type="PANTHER" id="PTHR38340">
    <property type="entry name" value="S-LAYER PROTEIN"/>
    <property type="match status" value="1"/>
</dbReference>
<feature type="region of interest" description="Disordered" evidence="3">
    <location>
        <begin position="1"/>
        <end position="21"/>
    </location>
</feature>
<evidence type="ECO:0008006" key="6">
    <source>
        <dbReference type="Google" id="ProtNLM"/>
    </source>
</evidence>
<dbReference type="SUPFAM" id="SSF51120">
    <property type="entry name" value="beta-Roll"/>
    <property type="match status" value="8"/>
</dbReference>
<dbReference type="Pfam" id="PF00353">
    <property type="entry name" value="HemolysinCabind"/>
    <property type="match status" value="11"/>
</dbReference>
<feature type="region of interest" description="Disordered" evidence="3">
    <location>
        <begin position="892"/>
        <end position="940"/>
    </location>
</feature>
<dbReference type="AlphaFoldDB" id="A0A935PZD6"/>
<proteinExistence type="predicted"/>
<sequence length="940" mass="93120">MTFISSPTTATPSSKRPLGGVDRVDTDLANYTLTAEVEQLSYIGVGDFTGTGQGLNNRLTGVAGNDSLSGLAGNDTLIGGAGNDSLVGGLGDDLYLVTDDGDAVVEATVGGVDRVDTDLASYTLTAEVEQLSYIGVAHFTGTGQGLNNTLTGGAGNDSLSGLAGNDTLIGNAGNDTLDGGVGSDSLVGGAGDDVYGLDVLGDTVSEAASAGTDRVELALSAGGTYTLTANVEHATIVNATPGVNLLGNTENNALTGNATANNLSGLVGDDTLDGAAGDDSLDGGVGNDSLVGGLGNDTLVGGDGDDWLGAGTGVDLVDGGADSDTLIVLGDFADYTVTRRNETDTQLVNAVTGEGITVRNVESVTFLDRARSLADVLLNIISAYNDSIVGNPGNDLRDGLAGNDTLTGLAGNDTLIGGTGADRLIGGAGDDTYEVDVAGDLITEQEAEGTDQVNIAFVAAGSYTLVAELEHATVTAPAAIAVNVTGNELDNRLTGNAAANVLTGLAGNDTLIGGPGSDTLVGGGGDDQYQIDVASDLVTEAVNDGNDLVKIALTSTGSYTLTAHVEKALVTSPGDSFAVHVTGNALANTLTGHAGANSLLGRDGNDTLDGRGGNDTLDGGLGSDTAILAGVLNDYTISRPSTTQTSLTHLPSGQTVLISRIEFITFTGDASSKTPAELIARISSPGNDTLIGTGGDDTLAGALGNDLLVGGFGNDDLQGGDGIDLLDGGAGSDTYQFAIGGGDDVINQNDPLAESIDTVELAIPIGDLSTGETTLTRDPHSDDDLLITVTSGPAGAEVVDHLVVDDFFSNDLVNLGGAIDQIRFLSNGSVLTQAQILAELLKGTSGDDWLRGYANSNDSIAGGAGNDTLGGATGNDTLSGGLGNDSLSGDAGADLLDGGASDDQVSGGDGNDTLSGSGGNDTISGGAGDDTLSGGVVPTG</sequence>
<dbReference type="InterPro" id="IPR050557">
    <property type="entry name" value="RTX_toxin/Mannuronan_C5-epim"/>
</dbReference>
<dbReference type="Gene3D" id="2.150.10.10">
    <property type="entry name" value="Serralysin-like metalloprotease, C-terminal"/>
    <property type="match status" value="6"/>
</dbReference>
<dbReference type="PROSITE" id="PS00330">
    <property type="entry name" value="HEMOLYSIN_CALCIUM"/>
    <property type="match status" value="15"/>
</dbReference>
<dbReference type="InterPro" id="IPR001343">
    <property type="entry name" value="Hemolysn_Ca-bd"/>
</dbReference>
<dbReference type="GO" id="GO:0005576">
    <property type="term" value="C:extracellular region"/>
    <property type="evidence" value="ECO:0007669"/>
    <property type="project" value="UniProtKB-SubCell"/>
</dbReference>
<evidence type="ECO:0000256" key="2">
    <source>
        <dbReference type="ARBA" id="ARBA00022525"/>
    </source>
</evidence>
<protein>
    <recommendedName>
        <fullName evidence="6">Calcium-binding protein</fullName>
    </recommendedName>
</protein>
<accession>A0A935PZD6</accession>
<dbReference type="InterPro" id="IPR018511">
    <property type="entry name" value="Hemolysin-typ_Ca-bd_CS"/>
</dbReference>
<name>A0A935PZD6_9PROT</name>
<feature type="compositionally biased region" description="Low complexity" evidence="3">
    <location>
        <begin position="892"/>
        <end position="903"/>
    </location>
</feature>
<dbReference type="EMBL" id="JADJMH010000006">
    <property type="protein sequence ID" value="MBK7674891.1"/>
    <property type="molecule type" value="Genomic_DNA"/>
</dbReference>
<dbReference type="PANTHER" id="PTHR38340:SF1">
    <property type="entry name" value="S-LAYER PROTEIN"/>
    <property type="match status" value="1"/>
</dbReference>
<dbReference type="PRINTS" id="PR00313">
    <property type="entry name" value="CABNDNGRPT"/>
</dbReference>
<dbReference type="Proteomes" id="UP000697998">
    <property type="component" value="Unassembled WGS sequence"/>
</dbReference>
<comment type="subcellular location">
    <subcellularLocation>
        <location evidence="1">Secreted</location>
    </subcellularLocation>
</comment>
<organism evidence="4 5">
    <name type="scientific">Candidatus Accumulibacter proximus</name>
    <dbReference type="NCBI Taxonomy" id="2954385"/>
    <lineage>
        <taxon>Bacteria</taxon>
        <taxon>Pseudomonadati</taxon>
        <taxon>Pseudomonadota</taxon>
        <taxon>Betaproteobacteria</taxon>
        <taxon>Candidatus Accumulibacter</taxon>
    </lineage>
</organism>
<evidence type="ECO:0000313" key="5">
    <source>
        <dbReference type="Proteomes" id="UP000697998"/>
    </source>
</evidence>
<evidence type="ECO:0000256" key="3">
    <source>
        <dbReference type="SAM" id="MobiDB-lite"/>
    </source>
</evidence>
<evidence type="ECO:0000256" key="1">
    <source>
        <dbReference type="ARBA" id="ARBA00004613"/>
    </source>
</evidence>
<dbReference type="InterPro" id="IPR011049">
    <property type="entry name" value="Serralysin-like_metalloprot_C"/>
</dbReference>
<evidence type="ECO:0000313" key="4">
    <source>
        <dbReference type="EMBL" id="MBK7674891.1"/>
    </source>
</evidence>
<comment type="caution">
    <text evidence="4">The sequence shown here is derived from an EMBL/GenBank/DDBJ whole genome shotgun (WGS) entry which is preliminary data.</text>
</comment>